<sequence length="161" mass="18744">MINILRKKKWPMVCYGKHSFTREDPIIIPEPLDVFWPITGFQQLAPEHKPMPQLTYLQIEQYFLSRMTEDKQITSDLKAFEKGNDLLITERLDDTHIYLSDTAGAAMTQKVANRDLDYLQLPLIGHFVDKAVTNVSSKDAKDIGESTRMKAKRKTWFNKRK</sequence>
<reference evidence="1" key="1">
    <citation type="submission" date="2022-08" db="UniProtKB">
        <authorList>
            <consortium name="EnsemblMetazoa"/>
        </authorList>
    </citation>
    <scope>IDENTIFICATION</scope>
    <source>
        <strain evidence="1">05x7-T-G4-1.051#20</strain>
    </source>
</reference>
<evidence type="ECO:0000313" key="2">
    <source>
        <dbReference type="Proteomes" id="UP000005408"/>
    </source>
</evidence>
<evidence type="ECO:0000313" key="1">
    <source>
        <dbReference type="EnsemblMetazoa" id="G4844.7:cds"/>
    </source>
</evidence>
<name>A0A8W8N8V4_MAGGI</name>
<organism evidence="1 2">
    <name type="scientific">Magallana gigas</name>
    <name type="common">Pacific oyster</name>
    <name type="synonym">Crassostrea gigas</name>
    <dbReference type="NCBI Taxonomy" id="29159"/>
    <lineage>
        <taxon>Eukaryota</taxon>
        <taxon>Metazoa</taxon>
        <taxon>Spiralia</taxon>
        <taxon>Lophotrochozoa</taxon>
        <taxon>Mollusca</taxon>
        <taxon>Bivalvia</taxon>
        <taxon>Autobranchia</taxon>
        <taxon>Pteriomorphia</taxon>
        <taxon>Ostreida</taxon>
        <taxon>Ostreoidea</taxon>
        <taxon>Ostreidae</taxon>
        <taxon>Magallana</taxon>
    </lineage>
</organism>
<proteinExistence type="predicted"/>
<protein>
    <submittedName>
        <fullName evidence="1">Uncharacterized protein</fullName>
    </submittedName>
</protein>
<keyword evidence="2" id="KW-1185">Reference proteome</keyword>
<dbReference type="Proteomes" id="UP000005408">
    <property type="component" value="Unassembled WGS sequence"/>
</dbReference>
<dbReference type="EnsemblMetazoa" id="G4844.7">
    <property type="protein sequence ID" value="G4844.7:cds"/>
    <property type="gene ID" value="G4844"/>
</dbReference>
<accession>A0A8W8N8V4</accession>
<dbReference type="AlphaFoldDB" id="A0A8W8N8V4"/>